<keyword evidence="4" id="KW-1185">Reference proteome</keyword>
<protein>
    <submittedName>
        <fullName evidence="3">Phage integrase domain containing protein</fullName>
    </submittedName>
</protein>
<dbReference type="GO" id="GO:0015074">
    <property type="term" value="P:DNA integration"/>
    <property type="evidence" value="ECO:0007669"/>
    <property type="project" value="InterPro"/>
</dbReference>
<evidence type="ECO:0000313" key="3">
    <source>
        <dbReference type="EMBL" id="RZC34400.1"/>
    </source>
</evidence>
<dbReference type="InterPro" id="IPR011010">
    <property type="entry name" value="DNA_brk_join_enz"/>
</dbReference>
<dbReference type="Proteomes" id="UP000292052">
    <property type="component" value="Unassembled WGS sequence"/>
</dbReference>
<dbReference type="InterPro" id="IPR002104">
    <property type="entry name" value="Integrase_catalytic"/>
</dbReference>
<evidence type="ECO:0000259" key="2">
    <source>
        <dbReference type="PROSITE" id="PS51898"/>
    </source>
</evidence>
<proteinExistence type="predicted"/>
<dbReference type="GO" id="GO:0006310">
    <property type="term" value="P:DNA recombination"/>
    <property type="evidence" value="ECO:0007669"/>
    <property type="project" value="UniProtKB-KW"/>
</dbReference>
<feature type="non-terminal residue" evidence="3">
    <location>
        <position position="1"/>
    </location>
</feature>
<dbReference type="InterPro" id="IPR013762">
    <property type="entry name" value="Integrase-like_cat_sf"/>
</dbReference>
<dbReference type="EMBL" id="QDEB01080486">
    <property type="protein sequence ID" value="RZC34400.1"/>
    <property type="molecule type" value="Genomic_DNA"/>
</dbReference>
<dbReference type="SUPFAM" id="SSF56349">
    <property type="entry name" value="DNA breaking-rejoining enzymes"/>
    <property type="match status" value="1"/>
</dbReference>
<accession>A0A482VNT8</accession>
<feature type="domain" description="Tyr recombinase" evidence="2">
    <location>
        <begin position="38"/>
        <end position="148"/>
    </location>
</feature>
<dbReference type="PROSITE" id="PS51898">
    <property type="entry name" value="TYR_RECOMBINASE"/>
    <property type="match status" value="1"/>
</dbReference>
<evidence type="ECO:0000256" key="1">
    <source>
        <dbReference type="ARBA" id="ARBA00023172"/>
    </source>
</evidence>
<evidence type="ECO:0000313" key="4">
    <source>
        <dbReference type="Proteomes" id="UP000292052"/>
    </source>
</evidence>
<dbReference type="OrthoDB" id="6782577at2759"/>
<dbReference type="STRING" id="1661398.A0A482VNT8"/>
<dbReference type="GO" id="GO:0003677">
    <property type="term" value="F:DNA binding"/>
    <property type="evidence" value="ECO:0007669"/>
    <property type="project" value="InterPro"/>
</dbReference>
<gene>
    <name evidence="3" type="ORF">BDFB_014818</name>
</gene>
<keyword evidence="1" id="KW-0233">DNA recombination</keyword>
<organism evidence="3 4">
    <name type="scientific">Asbolus verrucosus</name>
    <name type="common">Desert ironclad beetle</name>
    <dbReference type="NCBI Taxonomy" id="1661398"/>
    <lineage>
        <taxon>Eukaryota</taxon>
        <taxon>Metazoa</taxon>
        <taxon>Ecdysozoa</taxon>
        <taxon>Arthropoda</taxon>
        <taxon>Hexapoda</taxon>
        <taxon>Insecta</taxon>
        <taxon>Pterygota</taxon>
        <taxon>Neoptera</taxon>
        <taxon>Endopterygota</taxon>
        <taxon>Coleoptera</taxon>
        <taxon>Polyphaga</taxon>
        <taxon>Cucujiformia</taxon>
        <taxon>Tenebrionidae</taxon>
        <taxon>Pimeliinae</taxon>
        <taxon>Asbolus</taxon>
    </lineage>
</organism>
<comment type="caution">
    <text evidence="3">The sequence shown here is derived from an EMBL/GenBank/DDBJ whole genome shotgun (WGS) entry which is preliminary data.</text>
</comment>
<dbReference type="Gene3D" id="1.10.443.10">
    <property type="entry name" value="Intergrase catalytic core"/>
    <property type="match status" value="1"/>
</dbReference>
<dbReference type="AlphaFoldDB" id="A0A482VNT8"/>
<name>A0A482VNT8_ASBVE</name>
<reference evidence="3 4" key="1">
    <citation type="submission" date="2017-03" db="EMBL/GenBank/DDBJ databases">
        <title>Genome of the blue death feigning beetle - Asbolus verrucosus.</title>
        <authorList>
            <person name="Rider S.D."/>
        </authorList>
    </citation>
    <scope>NUCLEOTIDE SEQUENCE [LARGE SCALE GENOMIC DNA]</scope>
    <source>
        <strain evidence="3">Butters</strain>
        <tissue evidence="3">Head and leg muscle</tissue>
    </source>
</reference>
<sequence>TIYSVLKKTLNVKQNVDIAKFLKFVPYLKNKCIDYRPKKSKVLTKTEIEKFVQEALEKKFLLMKIILIMGIYGACRRVELLKLTINDIEEKSSAVIVKIQNSKTHSQRTFVISNPIHIQLCRKYYILRSAYITNLRLFNKYVNGKCVN</sequence>